<evidence type="ECO:0000313" key="1">
    <source>
        <dbReference type="EMBL" id="KAG0432327.1"/>
    </source>
</evidence>
<dbReference type="EMBL" id="JABSTQ010009160">
    <property type="protein sequence ID" value="KAG0432327.1"/>
    <property type="molecule type" value="Genomic_DNA"/>
</dbReference>
<gene>
    <name evidence="1" type="ORF">HPB47_020907</name>
</gene>
<sequence length="198" mass="23059">MCDQRYSEKTWMKSVRGHKSTRRERPKPVIEEGNFAQFTAVALHRVIELAAIATNPYHSWLDDLLSPKRPKGFARLRDKDVEDWLNSYDRLSLKDIFGTPTSRKENAKKKLETRRQEEETYTSYIEDVLELCRRVCEMQESERVRNLLKGISEPAFNVFLLTPHLFVNTSMKCGPSESLAQLRISENQKRQILNSAPS</sequence>
<protein>
    <submittedName>
        <fullName evidence="1">Uncharacterized protein</fullName>
    </submittedName>
</protein>
<accession>A0AC60QE12</accession>
<name>A0AC60QE12_IXOPE</name>
<comment type="caution">
    <text evidence="1">The sequence shown here is derived from an EMBL/GenBank/DDBJ whole genome shotgun (WGS) entry which is preliminary data.</text>
</comment>
<dbReference type="Proteomes" id="UP000805193">
    <property type="component" value="Unassembled WGS sequence"/>
</dbReference>
<organism evidence="1 2">
    <name type="scientific">Ixodes persulcatus</name>
    <name type="common">Taiga tick</name>
    <dbReference type="NCBI Taxonomy" id="34615"/>
    <lineage>
        <taxon>Eukaryota</taxon>
        <taxon>Metazoa</taxon>
        <taxon>Ecdysozoa</taxon>
        <taxon>Arthropoda</taxon>
        <taxon>Chelicerata</taxon>
        <taxon>Arachnida</taxon>
        <taxon>Acari</taxon>
        <taxon>Parasitiformes</taxon>
        <taxon>Ixodida</taxon>
        <taxon>Ixodoidea</taxon>
        <taxon>Ixodidae</taxon>
        <taxon>Ixodinae</taxon>
        <taxon>Ixodes</taxon>
    </lineage>
</organism>
<reference evidence="1 2" key="1">
    <citation type="journal article" date="2020" name="Cell">
        <title>Large-Scale Comparative Analyses of Tick Genomes Elucidate Their Genetic Diversity and Vector Capacities.</title>
        <authorList>
            <consortium name="Tick Genome and Microbiome Consortium (TIGMIC)"/>
            <person name="Jia N."/>
            <person name="Wang J."/>
            <person name="Shi W."/>
            <person name="Du L."/>
            <person name="Sun Y."/>
            <person name="Zhan W."/>
            <person name="Jiang J.F."/>
            <person name="Wang Q."/>
            <person name="Zhang B."/>
            <person name="Ji P."/>
            <person name="Bell-Sakyi L."/>
            <person name="Cui X.M."/>
            <person name="Yuan T.T."/>
            <person name="Jiang B.G."/>
            <person name="Yang W.F."/>
            <person name="Lam T.T."/>
            <person name="Chang Q.C."/>
            <person name="Ding S.J."/>
            <person name="Wang X.J."/>
            <person name="Zhu J.G."/>
            <person name="Ruan X.D."/>
            <person name="Zhao L."/>
            <person name="Wei J.T."/>
            <person name="Ye R.Z."/>
            <person name="Que T.C."/>
            <person name="Du C.H."/>
            <person name="Zhou Y.H."/>
            <person name="Cheng J.X."/>
            <person name="Dai P.F."/>
            <person name="Guo W.B."/>
            <person name="Han X.H."/>
            <person name="Huang E.J."/>
            <person name="Li L.F."/>
            <person name="Wei W."/>
            <person name="Gao Y.C."/>
            <person name="Liu J.Z."/>
            <person name="Shao H.Z."/>
            <person name="Wang X."/>
            <person name="Wang C.C."/>
            <person name="Yang T.C."/>
            <person name="Huo Q.B."/>
            <person name="Li W."/>
            <person name="Chen H.Y."/>
            <person name="Chen S.E."/>
            <person name="Zhou L.G."/>
            <person name="Ni X.B."/>
            <person name="Tian J.H."/>
            <person name="Sheng Y."/>
            <person name="Liu T."/>
            <person name="Pan Y.S."/>
            <person name="Xia L.Y."/>
            <person name="Li J."/>
            <person name="Zhao F."/>
            <person name="Cao W.C."/>
        </authorList>
    </citation>
    <scope>NUCLEOTIDE SEQUENCE [LARGE SCALE GENOMIC DNA]</scope>
    <source>
        <strain evidence="1">Iper-2018</strain>
    </source>
</reference>
<evidence type="ECO:0000313" key="2">
    <source>
        <dbReference type="Proteomes" id="UP000805193"/>
    </source>
</evidence>
<proteinExistence type="predicted"/>
<keyword evidence="2" id="KW-1185">Reference proteome</keyword>